<proteinExistence type="predicted"/>
<dbReference type="AlphaFoldDB" id="A0A1Y5TST1"/>
<sequence>MPVPEGTAVEVDPNTMVTNNVVILISLYDVNCSKPEGFERCPSWTIKHSGECLIIQLKKVSDCEVSA</sequence>
<reference evidence="1 2" key="1">
    <citation type="submission" date="2017-03" db="EMBL/GenBank/DDBJ databases">
        <authorList>
            <person name="Afonso C.L."/>
            <person name="Miller P.J."/>
            <person name="Scott M.A."/>
            <person name="Spackman E."/>
            <person name="Goraichik I."/>
            <person name="Dimitrov K.M."/>
            <person name="Suarez D.L."/>
            <person name="Swayne D.E."/>
        </authorList>
    </citation>
    <scope>NUCLEOTIDE SEQUENCE [LARGE SCALE GENOMIC DNA]</scope>
    <source>
        <strain evidence="1 2">CECT 7971</strain>
    </source>
</reference>
<organism evidence="1 2">
    <name type="scientific">Pacificibacter marinus</name>
    <dbReference type="NCBI Taxonomy" id="658057"/>
    <lineage>
        <taxon>Bacteria</taxon>
        <taxon>Pseudomonadati</taxon>
        <taxon>Pseudomonadota</taxon>
        <taxon>Alphaproteobacteria</taxon>
        <taxon>Rhodobacterales</taxon>
        <taxon>Roseobacteraceae</taxon>
        <taxon>Pacificibacter</taxon>
    </lineage>
</organism>
<name>A0A1Y5TST1_9RHOB</name>
<accession>A0A1Y5TST1</accession>
<evidence type="ECO:0000313" key="2">
    <source>
        <dbReference type="Proteomes" id="UP000193307"/>
    </source>
</evidence>
<keyword evidence="2" id="KW-1185">Reference proteome</keyword>
<dbReference type="Proteomes" id="UP000193307">
    <property type="component" value="Unassembled WGS sequence"/>
</dbReference>
<evidence type="ECO:0000313" key="1">
    <source>
        <dbReference type="EMBL" id="SLN71153.1"/>
    </source>
</evidence>
<gene>
    <name evidence="1" type="ORF">PAM7971_03815</name>
</gene>
<dbReference type="EMBL" id="FWFW01000026">
    <property type="protein sequence ID" value="SLN71153.1"/>
    <property type="molecule type" value="Genomic_DNA"/>
</dbReference>
<protein>
    <submittedName>
        <fullName evidence="1">Uncharacterized protein</fullName>
    </submittedName>
</protein>